<dbReference type="InterPro" id="IPR036097">
    <property type="entry name" value="HisK_dim/P_sf"/>
</dbReference>
<evidence type="ECO:0000256" key="1">
    <source>
        <dbReference type="ARBA" id="ARBA00000085"/>
    </source>
</evidence>
<dbReference type="InterPro" id="IPR050980">
    <property type="entry name" value="2C_sensor_his_kinase"/>
</dbReference>
<keyword evidence="6" id="KW-0808">Transferase</keyword>
<dbReference type="PANTHER" id="PTHR44936">
    <property type="entry name" value="SENSOR PROTEIN CREC"/>
    <property type="match status" value="1"/>
</dbReference>
<dbReference type="EC" id="2.7.13.3" evidence="3"/>
<dbReference type="Pfam" id="PF00672">
    <property type="entry name" value="HAMP"/>
    <property type="match status" value="1"/>
</dbReference>
<evidence type="ECO:0000256" key="10">
    <source>
        <dbReference type="SAM" id="Phobius"/>
    </source>
</evidence>
<accession>A0A7T2GI10</accession>
<dbReference type="CDD" id="cd00075">
    <property type="entry name" value="HATPase"/>
    <property type="match status" value="1"/>
</dbReference>
<dbReference type="PANTHER" id="PTHR44936:SF10">
    <property type="entry name" value="SENSOR PROTEIN RSTB"/>
    <property type="match status" value="1"/>
</dbReference>
<dbReference type="CDD" id="cd00082">
    <property type="entry name" value="HisKA"/>
    <property type="match status" value="1"/>
</dbReference>
<keyword evidence="4" id="KW-1003">Cell membrane</keyword>
<dbReference type="CDD" id="cd06225">
    <property type="entry name" value="HAMP"/>
    <property type="match status" value="1"/>
</dbReference>
<name>A0A7T2GI10_9SPHN</name>
<dbReference type="PRINTS" id="PR00344">
    <property type="entry name" value="BCTRLSENSOR"/>
</dbReference>
<dbReference type="Pfam" id="PF00512">
    <property type="entry name" value="HisKA"/>
    <property type="match status" value="1"/>
</dbReference>
<dbReference type="EMBL" id="CP065592">
    <property type="protein sequence ID" value="QPQ54255.1"/>
    <property type="molecule type" value="Genomic_DNA"/>
</dbReference>
<dbReference type="SMART" id="SM00304">
    <property type="entry name" value="HAMP"/>
    <property type="match status" value="1"/>
</dbReference>
<sequence>MSRFLPKSLAGQMAVLIGIALLLAQLVNFALLLNEREKLSLAQSETPAITRFVSAAADPDAVARRTGMRGPHHFARFSVTAKPLVPAGAERRAGTESRLRQALAAAGIGARDVRAMQAPLSITFIGMAGRDRERAEREMQSIHRQVADGQLLILSARLADGRWLNGRLMTPRRDPWLSLRLIASTLLLYLFVLGATLLIARRLARPLRELTSAAERFEGKGDPVHVAPRGPADLRHAIHAFNAMSARVTGLLDEKDRMLGAIGHDLRTPLASLRIRAESMEPEEERARVAATIAEMTEMLEDILVLARSGRAREEARQVDLAALLDTLVEEQAELGRPVRFEPAPRRVAAVRPTLLRRAVRNLIDNAVKYGGSAEVALRETPETIEIAVSDTGPGLPPEEIGRVLEPFYRVEASRSRETGGTGLGLAIARAAAEAHGGTLRLANRGTGGLTATIALPVT</sequence>
<evidence type="ECO:0000256" key="6">
    <source>
        <dbReference type="ARBA" id="ARBA00022679"/>
    </source>
</evidence>
<dbReference type="SMART" id="SM00388">
    <property type="entry name" value="HisKA"/>
    <property type="match status" value="1"/>
</dbReference>
<dbReference type="KEGG" id="sflv:IC614_07735"/>
<keyword evidence="7" id="KW-0547">Nucleotide-binding</keyword>
<evidence type="ECO:0000256" key="3">
    <source>
        <dbReference type="ARBA" id="ARBA00012438"/>
    </source>
</evidence>
<dbReference type="GO" id="GO:0005886">
    <property type="term" value="C:plasma membrane"/>
    <property type="evidence" value="ECO:0007669"/>
    <property type="project" value="UniProtKB-SubCell"/>
</dbReference>
<dbReference type="Pfam" id="PF02518">
    <property type="entry name" value="HATPase_c"/>
    <property type="match status" value="1"/>
</dbReference>
<feature type="transmembrane region" description="Helical" evidence="10">
    <location>
        <begin position="177"/>
        <end position="200"/>
    </location>
</feature>
<keyword evidence="10" id="KW-1133">Transmembrane helix</keyword>
<evidence type="ECO:0000313" key="13">
    <source>
        <dbReference type="EMBL" id="QPQ54255.1"/>
    </source>
</evidence>
<dbReference type="GO" id="GO:0000155">
    <property type="term" value="F:phosphorelay sensor kinase activity"/>
    <property type="evidence" value="ECO:0007669"/>
    <property type="project" value="InterPro"/>
</dbReference>
<comment type="subcellular location">
    <subcellularLocation>
        <location evidence="2">Cell membrane</location>
        <topology evidence="2">Multi-pass membrane protein</topology>
    </subcellularLocation>
</comment>
<keyword evidence="14" id="KW-1185">Reference proteome</keyword>
<evidence type="ECO:0000259" key="12">
    <source>
        <dbReference type="PROSITE" id="PS50885"/>
    </source>
</evidence>
<dbReference type="PROSITE" id="PS50109">
    <property type="entry name" value="HIS_KIN"/>
    <property type="match status" value="1"/>
</dbReference>
<dbReference type="InterPro" id="IPR003660">
    <property type="entry name" value="HAMP_dom"/>
</dbReference>
<reference evidence="13 14" key="1">
    <citation type="submission" date="2020-11" db="EMBL/GenBank/DDBJ databases">
        <title>Genome seq and assembly of Sphingosinicella sp.</title>
        <authorList>
            <person name="Chhetri G."/>
        </authorList>
    </citation>
    <scope>NUCLEOTIDE SEQUENCE [LARGE SCALE GENOMIC DNA]</scope>
    <source>
        <strain evidence="13 14">UDD2</strain>
    </source>
</reference>
<dbReference type="InterPro" id="IPR003594">
    <property type="entry name" value="HATPase_dom"/>
</dbReference>
<comment type="catalytic activity">
    <reaction evidence="1">
        <text>ATP + protein L-histidine = ADP + protein N-phospho-L-histidine.</text>
        <dbReference type="EC" id="2.7.13.3"/>
    </reaction>
</comment>
<dbReference type="InterPro" id="IPR003661">
    <property type="entry name" value="HisK_dim/P_dom"/>
</dbReference>
<dbReference type="AlphaFoldDB" id="A0A7T2GI10"/>
<dbReference type="GO" id="GO:0005524">
    <property type="term" value="F:ATP binding"/>
    <property type="evidence" value="ECO:0007669"/>
    <property type="project" value="UniProtKB-KW"/>
</dbReference>
<protein>
    <recommendedName>
        <fullName evidence="3">histidine kinase</fullName>
        <ecNumber evidence="3">2.7.13.3</ecNumber>
    </recommendedName>
</protein>
<dbReference type="Proteomes" id="UP000594873">
    <property type="component" value="Chromosome"/>
</dbReference>
<keyword evidence="10" id="KW-0812">Transmembrane</keyword>
<feature type="transmembrane region" description="Helical" evidence="10">
    <location>
        <begin position="12"/>
        <end position="33"/>
    </location>
</feature>
<keyword evidence="9" id="KW-0067">ATP-binding</keyword>
<evidence type="ECO:0000256" key="8">
    <source>
        <dbReference type="ARBA" id="ARBA00022777"/>
    </source>
</evidence>
<feature type="domain" description="HAMP" evidence="12">
    <location>
        <begin position="201"/>
        <end position="253"/>
    </location>
</feature>
<dbReference type="RefSeq" id="WP_200970782.1">
    <property type="nucleotide sequence ID" value="NZ_CP065592.1"/>
</dbReference>
<dbReference type="InterPro" id="IPR036890">
    <property type="entry name" value="HATPase_C_sf"/>
</dbReference>
<dbReference type="SUPFAM" id="SSF47384">
    <property type="entry name" value="Homodimeric domain of signal transducing histidine kinase"/>
    <property type="match status" value="1"/>
</dbReference>
<feature type="domain" description="Histidine kinase" evidence="11">
    <location>
        <begin position="261"/>
        <end position="459"/>
    </location>
</feature>
<dbReference type="Gene3D" id="1.10.287.130">
    <property type="match status" value="1"/>
</dbReference>
<keyword evidence="8" id="KW-0418">Kinase</keyword>
<evidence type="ECO:0000313" key="14">
    <source>
        <dbReference type="Proteomes" id="UP000594873"/>
    </source>
</evidence>
<evidence type="ECO:0000256" key="9">
    <source>
        <dbReference type="ARBA" id="ARBA00022840"/>
    </source>
</evidence>
<keyword evidence="10" id="KW-0472">Membrane</keyword>
<dbReference type="PROSITE" id="PS50885">
    <property type="entry name" value="HAMP"/>
    <property type="match status" value="1"/>
</dbReference>
<dbReference type="Gene3D" id="3.30.565.10">
    <property type="entry name" value="Histidine kinase-like ATPase, C-terminal domain"/>
    <property type="match status" value="1"/>
</dbReference>
<evidence type="ECO:0000256" key="7">
    <source>
        <dbReference type="ARBA" id="ARBA00022741"/>
    </source>
</evidence>
<keyword evidence="5" id="KW-0597">Phosphoprotein</keyword>
<evidence type="ECO:0000256" key="2">
    <source>
        <dbReference type="ARBA" id="ARBA00004651"/>
    </source>
</evidence>
<proteinExistence type="predicted"/>
<dbReference type="InterPro" id="IPR005467">
    <property type="entry name" value="His_kinase_dom"/>
</dbReference>
<dbReference type="SUPFAM" id="SSF55874">
    <property type="entry name" value="ATPase domain of HSP90 chaperone/DNA topoisomerase II/histidine kinase"/>
    <property type="match status" value="1"/>
</dbReference>
<dbReference type="InterPro" id="IPR004358">
    <property type="entry name" value="Sig_transdc_His_kin-like_C"/>
</dbReference>
<gene>
    <name evidence="13" type="ORF">IC614_07735</name>
</gene>
<dbReference type="SMART" id="SM00387">
    <property type="entry name" value="HATPase_c"/>
    <property type="match status" value="1"/>
</dbReference>
<evidence type="ECO:0000256" key="4">
    <source>
        <dbReference type="ARBA" id="ARBA00022475"/>
    </source>
</evidence>
<evidence type="ECO:0000256" key="5">
    <source>
        <dbReference type="ARBA" id="ARBA00022553"/>
    </source>
</evidence>
<evidence type="ECO:0000259" key="11">
    <source>
        <dbReference type="PROSITE" id="PS50109"/>
    </source>
</evidence>
<organism evidence="13 14">
    <name type="scientific">Allosphingosinicella flava</name>
    <dbReference type="NCBI Taxonomy" id="2771430"/>
    <lineage>
        <taxon>Bacteria</taxon>
        <taxon>Pseudomonadati</taxon>
        <taxon>Pseudomonadota</taxon>
        <taxon>Alphaproteobacteria</taxon>
        <taxon>Sphingomonadales</taxon>
        <taxon>Sphingomonadaceae</taxon>
        <taxon>Allosphingosinicella</taxon>
    </lineage>
</organism>